<protein>
    <submittedName>
        <fullName evidence="2">Uncharacterized protein</fullName>
    </submittedName>
</protein>
<reference evidence="2" key="2">
    <citation type="submission" date="2015-06" db="UniProtKB">
        <authorList>
            <consortium name="EnsemblMetazoa"/>
        </authorList>
    </citation>
    <scope>IDENTIFICATION</scope>
</reference>
<gene>
    <name evidence="2" type="primary">107370492</name>
</gene>
<dbReference type="KEGG" id="tut:107370492"/>
<keyword evidence="1" id="KW-0812">Transmembrane</keyword>
<name>T1L5Z5_TETUR</name>
<dbReference type="Proteomes" id="UP000015104">
    <property type="component" value="Unassembled WGS sequence"/>
</dbReference>
<dbReference type="AlphaFoldDB" id="T1L5Z5"/>
<keyword evidence="3" id="KW-1185">Reference proteome</keyword>
<accession>T1L5Z5</accession>
<keyword evidence="1" id="KW-1133">Transmembrane helix</keyword>
<dbReference type="EMBL" id="CAEY01001519">
    <property type="status" value="NOT_ANNOTATED_CDS"/>
    <property type="molecule type" value="Genomic_DNA"/>
</dbReference>
<evidence type="ECO:0000313" key="2">
    <source>
        <dbReference type="EnsemblMetazoa" id="tetur57g00060.1"/>
    </source>
</evidence>
<feature type="transmembrane region" description="Helical" evidence="1">
    <location>
        <begin position="458"/>
        <end position="477"/>
    </location>
</feature>
<keyword evidence="1" id="KW-0472">Membrane</keyword>
<dbReference type="HOGENOM" id="CLU_018944_1_0_1"/>
<sequence length="502" mass="57516">MGMRDSENNPLVDERHNRVDLILCIEKTESLVKANTSISTKGIHCKFSESITKYNELGVDEEHGITKLSITSLDTVTSVEIIDKQFNLKFVYDRKFGLKYIPSGRNECAIEYSSFADEFNYVASENYAKEFAKELYFPKSPVESHSKKLLIETEYNAMVGNVKYDLTVKTYLEPHNVSRFSMERGRIGDFCVQIDLYSKFFSHEISSNFHLIEVRLVCLLEISTYLDGDELHRIISSYYQCFKDRKNKVILRLDISLLNHLMSNKIHKLQADIHNVKDAIRSLLIDKLNVSFLRINWIKLNFYDSNMVAKVEIVDSFVTHFESKKGVLHKFNIQSSESGQIHTSTIDECLRLQASKVNLSYVITCERGHYLCLGIAHGDSLPDKDNNGLDCMVFSNSDQRLSRLADEVPLKVIEKSYLNLNGSRFSSVGIEFAVVDVTIGDGIRFDNPAKASSSSTCVFFLIFSILITIVIFAKFAFDFKLFQWRNYSLRDYVSLKLLKSSI</sequence>
<organism evidence="2 3">
    <name type="scientific">Tetranychus urticae</name>
    <name type="common">Two-spotted spider mite</name>
    <dbReference type="NCBI Taxonomy" id="32264"/>
    <lineage>
        <taxon>Eukaryota</taxon>
        <taxon>Metazoa</taxon>
        <taxon>Ecdysozoa</taxon>
        <taxon>Arthropoda</taxon>
        <taxon>Chelicerata</taxon>
        <taxon>Arachnida</taxon>
        <taxon>Acari</taxon>
        <taxon>Acariformes</taxon>
        <taxon>Trombidiformes</taxon>
        <taxon>Prostigmata</taxon>
        <taxon>Eleutherengona</taxon>
        <taxon>Raphignathae</taxon>
        <taxon>Tetranychoidea</taxon>
        <taxon>Tetranychidae</taxon>
        <taxon>Tetranychus</taxon>
    </lineage>
</organism>
<evidence type="ECO:0000256" key="1">
    <source>
        <dbReference type="SAM" id="Phobius"/>
    </source>
</evidence>
<reference evidence="3" key="1">
    <citation type="submission" date="2011-08" db="EMBL/GenBank/DDBJ databases">
        <authorList>
            <person name="Rombauts S."/>
        </authorList>
    </citation>
    <scope>NUCLEOTIDE SEQUENCE</scope>
    <source>
        <strain evidence="3">London</strain>
    </source>
</reference>
<proteinExistence type="predicted"/>
<evidence type="ECO:0000313" key="3">
    <source>
        <dbReference type="Proteomes" id="UP000015104"/>
    </source>
</evidence>
<dbReference type="EnsemblMetazoa" id="tetur57g00060.1">
    <property type="protein sequence ID" value="tetur57g00060.1"/>
    <property type="gene ID" value="tetur57g00060"/>
</dbReference>